<dbReference type="InterPro" id="IPR029018">
    <property type="entry name" value="Hex-like_dom2"/>
</dbReference>
<dbReference type="GO" id="GO:0016787">
    <property type="term" value="F:hydrolase activity"/>
    <property type="evidence" value="ECO:0007669"/>
    <property type="project" value="UniProtKB-KW"/>
</dbReference>
<dbReference type="Proteomes" id="UP000315440">
    <property type="component" value="Unassembled WGS sequence"/>
</dbReference>
<dbReference type="OrthoDB" id="8727830at2"/>
<evidence type="ECO:0000313" key="4">
    <source>
        <dbReference type="EMBL" id="TWT90210.1"/>
    </source>
</evidence>
<feature type="signal peptide" evidence="2">
    <location>
        <begin position="1"/>
        <end position="23"/>
    </location>
</feature>
<keyword evidence="2" id="KW-0732">Signal</keyword>
<dbReference type="PANTHER" id="PTHR37842:SF2">
    <property type="entry name" value="GYLCOSYL HYDROLASE 115 C-TERMINAL DOMAIN-CONTAINING PROTEIN"/>
    <property type="match status" value="1"/>
</dbReference>
<dbReference type="InterPro" id="IPR041437">
    <property type="entry name" value="GH115_C"/>
</dbReference>
<sequence length="867" mass="97229" precursor="true">MPILRTGCRFLFLILFVASGSHAHGQELPRITEGGDGFAVIASGQPAAVWVDPAAPVGVQRVAEWFADDLERLTGVRPSVTSGEQPPAEPCVLVGVLGSGGVIDRVVESKKIDTSEVKGKREASLTQSVEQPAEGLDNALVIAGSDKRGAIYGLLDLSRAMGVSPWYWWADAPVERRENAYCAPQAHVRPEPKVRYRGIFINDEAPALSNWASDNFGGFNKDFYANVYELILRNRGNFLWPAMWGNALFDDDPDSQQLADELGVVLSTSHHEPMMRAHAEWSRYGEGSWNFERNPEKLKEFWSEGIRRMGDRESVVTLGMRGDGDKPMTQSANIDLLQRIVAAQREIIAEERGEDHTKTPQVWALYKEVQEYFDRGMRVPDDVILLLCDDNWGNVRRLPRPDEPRHPGGYGMYYHFDYVGDPRNYKWTNTNSLPRVWEQMNLCWRHEVDQIWVVNVGDIKPMEEPIDFFLTLAYDPDRFPAESIGERLDAWRVGWAREQFGPEKAEEVASLLRRYAKYVARRTPEQLDANVYSLTNYDEWPRVVNEWRDLMRDAERIEKAIPDRSQSAYYQLVLHPILAVGNLHELYFAVAENHALADQGDPAANKRADDAERLFARDQELTRRYHELEGGKWNHIMRQVHIGYTSWRDPREQVMPEVRRVAADAASGQTPSAAQDAKDDHLPPNARGFVEQNGYVSIEAPSFSRATEADGVRWRVVADLGRVGSSVISTPVAAAASAVGEGPCLEYPIFLTSSGPVSVEAHLSPTLDFYGNDEHGIRFGVSIDDAEPVVVDMHADRSTNHSNPNPWRRRVSAAIHVAATPSIDATAGAHTLRFWRIDPGVVLQKLVVKTGEVAPSYLGPPESPRAD</sequence>
<dbReference type="InterPro" id="IPR042301">
    <property type="entry name" value="GH115_sf"/>
</dbReference>
<dbReference type="AlphaFoldDB" id="A0A5C5ZSH5"/>
<dbReference type="Gene3D" id="3.30.379.10">
    <property type="entry name" value="Chitobiase/beta-hexosaminidase domain 2-like"/>
    <property type="match status" value="1"/>
</dbReference>
<dbReference type="Pfam" id="PF17829">
    <property type="entry name" value="GH115_C"/>
    <property type="match status" value="1"/>
</dbReference>
<protein>
    <recommendedName>
        <fullName evidence="3">Gylcosyl hydrolase 115 C-terminal domain-containing protein</fullName>
    </recommendedName>
</protein>
<feature type="chain" id="PRO_5022767199" description="Gylcosyl hydrolase 115 C-terminal domain-containing protein" evidence="2">
    <location>
        <begin position="24"/>
        <end position="867"/>
    </location>
</feature>
<dbReference type="InterPro" id="IPR031924">
    <property type="entry name" value="GH115"/>
</dbReference>
<evidence type="ECO:0000256" key="1">
    <source>
        <dbReference type="ARBA" id="ARBA00022801"/>
    </source>
</evidence>
<dbReference type="GO" id="GO:0005975">
    <property type="term" value="P:carbohydrate metabolic process"/>
    <property type="evidence" value="ECO:0007669"/>
    <property type="project" value="UniProtKB-ARBA"/>
</dbReference>
<dbReference type="Pfam" id="PF15979">
    <property type="entry name" value="Glyco_hydro_115"/>
    <property type="match status" value="1"/>
</dbReference>
<dbReference type="Gene3D" id="3.20.20.520">
    <property type="entry name" value="Glycosyl hydrolase family 115"/>
    <property type="match status" value="1"/>
</dbReference>
<evidence type="ECO:0000256" key="2">
    <source>
        <dbReference type="SAM" id="SignalP"/>
    </source>
</evidence>
<dbReference type="PANTHER" id="PTHR37842">
    <property type="match status" value="1"/>
</dbReference>
<feature type="domain" description="Gylcosyl hydrolase 115 C-terminal" evidence="3">
    <location>
        <begin position="688"/>
        <end position="862"/>
    </location>
</feature>
<dbReference type="SUPFAM" id="SSF55545">
    <property type="entry name" value="beta-N-acetylhexosaminidase-like domain"/>
    <property type="match status" value="1"/>
</dbReference>
<dbReference type="EMBL" id="SJPQ01000001">
    <property type="protein sequence ID" value="TWT90210.1"/>
    <property type="molecule type" value="Genomic_DNA"/>
</dbReference>
<keyword evidence="1" id="KW-0378">Hydrolase</keyword>
<reference evidence="4 5" key="1">
    <citation type="submission" date="2019-02" db="EMBL/GenBank/DDBJ databases">
        <title>Deep-cultivation of Planctomycetes and their phenomic and genomic characterization uncovers novel biology.</title>
        <authorList>
            <person name="Wiegand S."/>
            <person name="Jogler M."/>
            <person name="Boedeker C."/>
            <person name="Pinto D."/>
            <person name="Vollmers J."/>
            <person name="Rivas-Marin E."/>
            <person name="Kohn T."/>
            <person name="Peeters S.H."/>
            <person name="Heuer A."/>
            <person name="Rast P."/>
            <person name="Oberbeckmann S."/>
            <person name="Bunk B."/>
            <person name="Jeske O."/>
            <person name="Meyerdierks A."/>
            <person name="Storesund J.E."/>
            <person name="Kallscheuer N."/>
            <person name="Luecker S."/>
            <person name="Lage O.M."/>
            <person name="Pohl T."/>
            <person name="Merkel B.J."/>
            <person name="Hornburger P."/>
            <person name="Mueller R.-W."/>
            <person name="Bruemmer F."/>
            <person name="Labrenz M."/>
            <person name="Spormann A.M."/>
            <person name="Op Den Camp H."/>
            <person name="Overmann J."/>
            <person name="Amann R."/>
            <person name="Jetten M.S.M."/>
            <person name="Mascher T."/>
            <person name="Medema M.H."/>
            <person name="Devos D.P."/>
            <person name="Kaster A.-K."/>
            <person name="Ovreas L."/>
            <person name="Rohde M."/>
            <person name="Galperin M.Y."/>
            <person name="Jogler C."/>
        </authorList>
    </citation>
    <scope>NUCLEOTIDE SEQUENCE [LARGE SCALE GENOMIC DNA]</scope>
    <source>
        <strain evidence="4 5">Mal64</strain>
    </source>
</reference>
<comment type="caution">
    <text evidence="4">The sequence shown here is derived from an EMBL/GenBank/DDBJ whole genome shotgun (WGS) entry which is preliminary data.</text>
</comment>
<evidence type="ECO:0000313" key="5">
    <source>
        <dbReference type="Proteomes" id="UP000315440"/>
    </source>
</evidence>
<dbReference type="Gene3D" id="1.20.58.2150">
    <property type="match status" value="1"/>
</dbReference>
<keyword evidence="5" id="KW-1185">Reference proteome</keyword>
<evidence type="ECO:0000259" key="3">
    <source>
        <dbReference type="Pfam" id="PF17829"/>
    </source>
</evidence>
<organism evidence="4 5">
    <name type="scientific">Pseudobythopirellula maris</name>
    <dbReference type="NCBI Taxonomy" id="2527991"/>
    <lineage>
        <taxon>Bacteria</taxon>
        <taxon>Pseudomonadati</taxon>
        <taxon>Planctomycetota</taxon>
        <taxon>Planctomycetia</taxon>
        <taxon>Pirellulales</taxon>
        <taxon>Lacipirellulaceae</taxon>
        <taxon>Pseudobythopirellula</taxon>
    </lineage>
</organism>
<dbReference type="RefSeq" id="WP_146396813.1">
    <property type="nucleotide sequence ID" value="NZ_SJPQ01000001.1"/>
</dbReference>
<accession>A0A5C5ZSH5</accession>
<proteinExistence type="predicted"/>
<name>A0A5C5ZSH5_9BACT</name>
<dbReference type="Gene3D" id="2.60.120.1620">
    <property type="match status" value="1"/>
</dbReference>
<gene>
    <name evidence="4" type="ORF">Mal64_05940</name>
</gene>